<dbReference type="AlphaFoldDB" id="A0A7W6BJQ4"/>
<accession>A0A7W6BJQ4</accession>
<dbReference type="PANTHER" id="PTHR34136">
    <property type="match status" value="1"/>
</dbReference>
<dbReference type="Proteomes" id="UP000571950">
    <property type="component" value="Unassembled WGS sequence"/>
</dbReference>
<name>A0A7W6BJQ4_9SPHN</name>
<dbReference type="InterPro" id="IPR004629">
    <property type="entry name" value="WecG_TagA_CpsF"/>
</dbReference>
<keyword evidence="1" id="KW-0328">Glycosyltransferase</keyword>
<evidence type="ECO:0000313" key="3">
    <source>
        <dbReference type="EMBL" id="MBB3924817.1"/>
    </source>
</evidence>
<reference evidence="3 4" key="1">
    <citation type="submission" date="2020-08" db="EMBL/GenBank/DDBJ databases">
        <title>Genomic Encyclopedia of Type Strains, Phase IV (KMG-IV): sequencing the most valuable type-strain genomes for metagenomic binning, comparative biology and taxonomic classification.</title>
        <authorList>
            <person name="Goeker M."/>
        </authorList>
    </citation>
    <scope>NUCLEOTIDE SEQUENCE [LARGE SCALE GENOMIC DNA]</scope>
    <source>
        <strain evidence="3 4">DSM 26189</strain>
    </source>
</reference>
<evidence type="ECO:0000256" key="1">
    <source>
        <dbReference type="ARBA" id="ARBA00022676"/>
    </source>
</evidence>
<dbReference type="PANTHER" id="PTHR34136:SF1">
    <property type="entry name" value="UDP-N-ACETYL-D-MANNOSAMINURONIC ACID TRANSFERASE"/>
    <property type="match status" value="1"/>
</dbReference>
<proteinExistence type="predicted"/>
<dbReference type="GO" id="GO:0016758">
    <property type="term" value="F:hexosyltransferase activity"/>
    <property type="evidence" value="ECO:0007669"/>
    <property type="project" value="TreeGrafter"/>
</dbReference>
<gene>
    <name evidence="3" type="ORF">GGR43_000518</name>
</gene>
<keyword evidence="4" id="KW-1185">Reference proteome</keyword>
<protein>
    <submittedName>
        <fullName evidence="3">Exopolysaccharide biosynthesis WecB/TagA/CpsF family protein</fullName>
    </submittedName>
</protein>
<keyword evidence="2" id="KW-0808">Transferase</keyword>
<dbReference type="CDD" id="cd06533">
    <property type="entry name" value="Glyco_transf_WecG_TagA"/>
    <property type="match status" value="1"/>
</dbReference>
<dbReference type="NCBIfam" id="TIGR00696">
    <property type="entry name" value="wecG_tagA_cpsF"/>
    <property type="match status" value="1"/>
</dbReference>
<sequence length="248" mass="27814">MPTVSVTRAGLADMMVEDCVRARAAAGQVPPKLVFSSNGQGVSLAGRSREFRDTMLEAAWIHGDGQSIVIASKLTQAPLPERIATTDFFHDAAQAAIEHGLSFFIFGGSEKQNAAATDAIGRLYPRLKIAGRRNGYFKPEEEEAICAEIRESGADVLWVGLGKPLQEEWSVRNRHRLGGIGWLKTCGGLYAFLCGDAPRAPEWMQRFGLEWLFRTMKDPRRLAWRYLTTNPHSFYRLLVHTRRRPIER</sequence>
<evidence type="ECO:0000256" key="2">
    <source>
        <dbReference type="ARBA" id="ARBA00022679"/>
    </source>
</evidence>
<organism evidence="3 4">
    <name type="scientific">Sphingobium jiangsuense</name>
    <dbReference type="NCBI Taxonomy" id="870476"/>
    <lineage>
        <taxon>Bacteria</taxon>
        <taxon>Pseudomonadati</taxon>
        <taxon>Pseudomonadota</taxon>
        <taxon>Alphaproteobacteria</taxon>
        <taxon>Sphingomonadales</taxon>
        <taxon>Sphingomonadaceae</taxon>
        <taxon>Sphingobium</taxon>
    </lineage>
</organism>
<evidence type="ECO:0000313" key="4">
    <source>
        <dbReference type="Proteomes" id="UP000571950"/>
    </source>
</evidence>
<dbReference type="EMBL" id="JACIDT010000002">
    <property type="protein sequence ID" value="MBB3924817.1"/>
    <property type="molecule type" value="Genomic_DNA"/>
</dbReference>
<dbReference type="Pfam" id="PF03808">
    <property type="entry name" value="Glyco_tran_WecG"/>
    <property type="match status" value="1"/>
</dbReference>
<comment type="caution">
    <text evidence="3">The sequence shown here is derived from an EMBL/GenBank/DDBJ whole genome shotgun (WGS) entry which is preliminary data.</text>
</comment>